<dbReference type="EMBL" id="JANBPU010000547">
    <property type="protein sequence ID" value="KAJ1910648.1"/>
    <property type="molecule type" value="Genomic_DNA"/>
</dbReference>
<dbReference type="AlphaFoldDB" id="A0A9W7ZJI1"/>
<keyword evidence="2" id="KW-1185">Reference proteome</keyword>
<accession>A0A9W7ZJI1</accession>
<dbReference type="Proteomes" id="UP001150538">
    <property type="component" value="Unassembled WGS sequence"/>
</dbReference>
<evidence type="ECO:0000313" key="1">
    <source>
        <dbReference type="EMBL" id="KAJ1910648.1"/>
    </source>
</evidence>
<reference evidence="1" key="1">
    <citation type="submission" date="2022-07" db="EMBL/GenBank/DDBJ databases">
        <title>Phylogenomic reconstructions and comparative analyses of Kickxellomycotina fungi.</title>
        <authorList>
            <person name="Reynolds N.K."/>
            <person name="Stajich J.E."/>
            <person name="Barry K."/>
            <person name="Grigoriev I.V."/>
            <person name="Crous P."/>
            <person name="Smith M.E."/>
        </authorList>
    </citation>
    <scope>NUCLEOTIDE SEQUENCE</scope>
    <source>
        <strain evidence="1">NBRC 100468</strain>
    </source>
</reference>
<feature type="non-terminal residue" evidence="1">
    <location>
        <position position="1"/>
    </location>
</feature>
<name>A0A9W7ZJI1_9FUNG</name>
<gene>
    <name evidence="1" type="ORF">H4219_006156</name>
</gene>
<organism evidence="1 2">
    <name type="scientific">Mycoemilia scoparia</name>
    <dbReference type="NCBI Taxonomy" id="417184"/>
    <lineage>
        <taxon>Eukaryota</taxon>
        <taxon>Fungi</taxon>
        <taxon>Fungi incertae sedis</taxon>
        <taxon>Zoopagomycota</taxon>
        <taxon>Kickxellomycotina</taxon>
        <taxon>Kickxellomycetes</taxon>
        <taxon>Kickxellales</taxon>
        <taxon>Kickxellaceae</taxon>
        <taxon>Mycoemilia</taxon>
    </lineage>
</organism>
<sequence>GTDQLLQIQNETGKSWVKWKWGLDKSMTVDRRFQYGRGEQDEMEFWDADWIGLMYEQSPGCLASCKSQE</sequence>
<comment type="caution">
    <text evidence="1">The sequence shown here is derived from an EMBL/GenBank/DDBJ whole genome shotgun (WGS) entry which is preliminary data.</text>
</comment>
<evidence type="ECO:0000313" key="2">
    <source>
        <dbReference type="Proteomes" id="UP001150538"/>
    </source>
</evidence>
<protein>
    <submittedName>
        <fullName evidence="1">Uncharacterized protein</fullName>
    </submittedName>
</protein>
<proteinExistence type="predicted"/>